<dbReference type="AlphaFoldDB" id="W7DT71"/>
<keyword evidence="3" id="KW-1185">Reference proteome</keyword>
<proteinExistence type="predicted"/>
<dbReference type="Proteomes" id="UP000054337">
    <property type="component" value="Unassembled WGS sequence"/>
</dbReference>
<gene>
    <name evidence="2" type="ORF">COCVIDRAFT_42638</name>
</gene>
<dbReference type="GeneID" id="26257361"/>
<evidence type="ECO:0000313" key="2">
    <source>
        <dbReference type="EMBL" id="EUN21378.1"/>
    </source>
</evidence>
<feature type="compositionally biased region" description="Low complexity" evidence="1">
    <location>
        <begin position="62"/>
        <end position="76"/>
    </location>
</feature>
<organism evidence="2 3">
    <name type="scientific">Bipolaris victoriae (strain FI3)</name>
    <name type="common">Victoria blight of oats agent</name>
    <name type="synonym">Cochliobolus victoriae</name>
    <dbReference type="NCBI Taxonomy" id="930091"/>
    <lineage>
        <taxon>Eukaryota</taxon>
        <taxon>Fungi</taxon>
        <taxon>Dikarya</taxon>
        <taxon>Ascomycota</taxon>
        <taxon>Pezizomycotina</taxon>
        <taxon>Dothideomycetes</taxon>
        <taxon>Pleosporomycetidae</taxon>
        <taxon>Pleosporales</taxon>
        <taxon>Pleosporineae</taxon>
        <taxon>Pleosporaceae</taxon>
        <taxon>Bipolaris</taxon>
    </lineage>
</organism>
<evidence type="ECO:0000313" key="3">
    <source>
        <dbReference type="Proteomes" id="UP000054337"/>
    </source>
</evidence>
<protein>
    <submittedName>
        <fullName evidence="2">Uncharacterized protein</fullName>
    </submittedName>
</protein>
<dbReference type="HOGENOM" id="CLU_2704459_0_0_1"/>
<dbReference type="OrthoDB" id="3681350at2759"/>
<name>W7DT71_BIPV3</name>
<accession>W7DT71</accession>
<reference evidence="2 3" key="1">
    <citation type="journal article" date="2013" name="PLoS Genet.">
        <title>Comparative genome structure, secondary metabolite, and effector coding capacity across Cochliobolus pathogens.</title>
        <authorList>
            <person name="Condon B.J."/>
            <person name="Leng Y."/>
            <person name="Wu D."/>
            <person name="Bushley K.E."/>
            <person name="Ohm R.A."/>
            <person name="Otillar R."/>
            <person name="Martin J."/>
            <person name="Schackwitz W."/>
            <person name="Grimwood J."/>
            <person name="MohdZainudin N."/>
            <person name="Xue C."/>
            <person name="Wang R."/>
            <person name="Manning V.A."/>
            <person name="Dhillon B."/>
            <person name="Tu Z.J."/>
            <person name="Steffenson B.J."/>
            <person name="Salamov A."/>
            <person name="Sun H."/>
            <person name="Lowry S."/>
            <person name="LaButti K."/>
            <person name="Han J."/>
            <person name="Copeland A."/>
            <person name="Lindquist E."/>
            <person name="Barry K."/>
            <person name="Schmutz J."/>
            <person name="Baker S.E."/>
            <person name="Ciuffetti L.M."/>
            <person name="Grigoriev I.V."/>
            <person name="Zhong S."/>
            <person name="Turgeon B.G."/>
        </authorList>
    </citation>
    <scope>NUCLEOTIDE SEQUENCE [LARGE SCALE GENOMIC DNA]</scope>
    <source>
        <strain evidence="2 3">FI3</strain>
    </source>
</reference>
<evidence type="ECO:0000256" key="1">
    <source>
        <dbReference type="SAM" id="MobiDB-lite"/>
    </source>
</evidence>
<sequence>MAQTTWQETWCNFYSWVDLSSHCADDRTMVEFEEPGLVRRKIGRQGMDRDTNRELWGGVLSMRISDTSQSRSSTRTPKPHDS</sequence>
<dbReference type="RefSeq" id="XP_014550956.1">
    <property type="nucleotide sequence ID" value="XM_014695470.1"/>
</dbReference>
<dbReference type="EMBL" id="KI968850">
    <property type="protein sequence ID" value="EUN21378.1"/>
    <property type="molecule type" value="Genomic_DNA"/>
</dbReference>
<feature type="region of interest" description="Disordered" evidence="1">
    <location>
        <begin position="62"/>
        <end position="82"/>
    </location>
</feature>